<feature type="transmembrane region" description="Helical" evidence="2">
    <location>
        <begin position="1664"/>
        <end position="1685"/>
    </location>
</feature>
<organism evidence="4 5">
    <name type="scientific">Agrilus planipennis</name>
    <name type="common">Emerald ash borer</name>
    <name type="synonym">Agrilus marcopoli</name>
    <dbReference type="NCBI Taxonomy" id="224129"/>
    <lineage>
        <taxon>Eukaryota</taxon>
        <taxon>Metazoa</taxon>
        <taxon>Ecdysozoa</taxon>
        <taxon>Arthropoda</taxon>
        <taxon>Hexapoda</taxon>
        <taxon>Insecta</taxon>
        <taxon>Pterygota</taxon>
        <taxon>Neoptera</taxon>
        <taxon>Endopterygota</taxon>
        <taxon>Coleoptera</taxon>
        <taxon>Polyphaga</taxon>
        <taxon>Elateriformia</taxon>
        <taxon>Buprestoidea</taxon>
        <taxon>Buprestidae</taxon>
        <taxon>Agrilinae</taxon>
        <taxon>Agrilus</taxon>
    </lineage>
</organism>
<dbReference type="SMART" id="SM00100">
    <property type="entry name" value="cNMP"/>
    <property type="match status" value="4"/>
</dbReference>
<dbReference type="InterPro" id="IPR014710">
    <property type="entry name" value="RmlC-like_jellyroll"/>
</dbReference>
<dbReference type="SUPFAM" id="SSF51206">
    <property type="entry name" value="cAMP-binding domain-like"/>
    <property type="match status" value="4"/>
</dbReference>
<dbReference type="InterPro" id="IPR050866">
    <property type="entry name" value="CNG_cation_channel"/>
</dbReference>
<feature type="transmembrane region" description="Helical" evidence="2">
    <location>
        <begin position="1697"/>
        <end position="1720"/>
    </location>
</feature>
<feature type="transmembrane region" description="Helical" evidence="2">
    <location>
        <begin position="1309"/>
        <end position="1327"/>
    </location>
</feature>
<feature type="transmembrane region" description="Helical" evidence="2">
    <location>
        <begin position="750"/>
        <end position="769"/>
    </location>
</feature>
<keyword evidence="4" id="KW-1185">Reference proteome</keyword>
<feature type="transmembrane region" description="Helical" evidence="2">
    <location>
        <begin position="602"/>
        <end position="621"/>
    </location>
</feature>
<feature type="transmembrane region" description="Helical" evidence="2">
    <location>
        <begin position="1590"/>
        <end position="1609"/>
    </location>
</feature>
<dbReference type="PANTHER" id="PTHR45638">
    <property type="entry name" value="CYCLIC NUCLEOTIDE-GATED CATION CHANNEL SUBUNIT A"/>
    <property type="match status" value="1"/>
</dbReference>
<proteinExistence type="predicted"/>
<feature type="transmembrane region" description="Helical" evidence="2">
    <location>
        <begin position="641"/>
        <end position="661"/>
    </location>
</feature>
<feature type="transmembrane region" description="Helical" evidence="2">
    <location>
        <begin position="244"/>
        <end position="271"/>
    </location>
</feature>
<accession>A0A7F5RKL7</accession>
<feature type="transmembrane region" description="Helical" evidence="2">
    <location>
        <begin position="176"/>
        <end position="198"/>
    </location>
</feature>
<keyword evidence="2" id="KW-1133">Transmembrane helix</keyword>
<dbReference type="Gene3D" id="1.10.287.630">
    <property type="entry name" value="Helix hairpin bin"/>
    <property type="match status" value="1"/>
</dbReference>
<feature type="transmembrane region" description="Helical" evidence="2">
    <location>
        <begin position="776"/>
        <end position="795"/>
    </location>
</feature>
<evidence type="ECO:0000313" key="5">
    <source>
        <dbReference type="RefSeq" id="XP_025836562.1"/>
    </source>
</evidence>
<evidence type="ECO:0000256" key="1">
    <source>
        <dbReference type="ARBA" id="ARBA00023286"/>
    </source>
</evidence>
<keyword evidence="1" id="KW-0813">Transport</keyword>
<evidence type="ECO:0000313" key="4">
    <source>
        <dbReference type="Proteomes" id="UP000192223"/>
    </source>
</evidence>
<feature type="domain" description="Cyclic nucleotide-binding" evidence="3">
    <location>
        <begin position="884"/>
        <end position="981"/>
    </location>
</feature>
<feature type="transmembrane region" description="Helical" evidence="2">
    <location>
        <begin position="1637"/>
        <end position="1658"/>
    </location>
</feature>
<dbReference type="GeneID" id="108734004"/>
<feature type="transmembrane region" description="Helical" evidence="2">
    <location>
        <begin position="78"/>
        <end position="98"/>
    </location>
</feature>
<protein>
    <submittedName>
        <fullName evidence="5">Uncharacterized protein LOC108734004</fullName>
    </submittedName>
</protein>
<dbReference type="InParanoid" id="A0A7F5RKL7"/>
<feature type="transmembrane region" description="Helical" evidence="2">
    <location>
        <begin position="1208"/>
        <end position="1228"/>
    </location>
</feature>
<feature type="domain" description="Cyclic nucleotide-binding" evidence="3">
    <location>
        <begin position="1890"/>
        <end position="1959"/>
    </location>
</feature>
<feature type="transmembrane region" description="Helical" evidence="2">
    <location>
        <begin position="1078"/>
        <end position="1097"/>
    </location>
</feature>
<feature type="transmembrane region" description="Helical" evidence="2">
    <location>
        <begin position="1784"/>
        <end position="1813"/>
    </location>
</feature>
<dbReference type="PANTHER" id="PTHR45638:SF19">
    <property type="entry name" value="CYCLIC NUCLEOTIDE-BINDING DOMAIN-CONTAINING PROTEIN"/>
    <property type="match status" value="1"/>
</dbReference>
<name>A0A7F5RKL7_AGRPL</name>
<feature type="domain" description="Cyclic nucleotide-binding" evidence="3">
    <location>
        <begin position="1401"/>
        <end position="1500"/>
    </location>
</feature>
<dbReference type="InterPro" id="IPR018490">
    <property type="entry name" value="cNMP-bd_dom_sf"/>
</dbReference>
<evidence type="ECO:0000259" key="3">
    <source>
        <dbReference type="PROSITE" id="PS50042"/>
    </source>
</evidence>
<feature type="transmembrane region" description="Helical" evidence="2">
    <location>
        <begin position="1269"/>
        <end position="1289"/>
    </location>
</feature>
<sequence>MKSSQKKKREDAEDDDIKEELVHTFSSVDLIVIRYQSLFVGILLFATCFSFYVTTVNFVYAITVDEPMVPRVFGESMMYVYVFDLIHLTDIFLVMIFYKTKPLELHRVYDVTPPWMTLVRFLSLLPFDGVYWIFTKANMHVLHALRLRYVIRMLTYNEYFSRIKLSNNSLYKLQAILQYAMVAMIATTATSCFLYYYYCKNNKYHYVCQYGDTHSLRLSFEHVTTTVIQRGFQHRAFMMDLTDVVVYMVSYLSFQILFGYTIGAVTVGTYLTKSRKYFFGVLVNRIMSVVNESRSEDTLTRRTIKSTVATYWKMRGHAELSDRMKEKLPQGIINDLYLDVSWYALRHSHLFRDLDIDFLRFVASLMQHWYFAPGEIVYRRGVCKRRMIYVVSGVVQILSEEDGETPIISFCGGTVLGESCLLQDYPASCTVICLTYCIVHILECKQFVKCILKYPKYYRSFHGSIQQRYKEAKMYKKIANYQTKGLDHQLSFIALKYVKTAVQRLSEGKEMQDEAVEEMHDHEIRKTNEILRSLVFCPKYLDLLVLADEMDLAIDTTFIRQSFPHVLKPDSFLNYLWQRWIAIVVLCLMITYPYYVSFAPGSLYYFYILYLVTFVWFLDIYIKLNTATISSNVWVTKIGDIVWLTVFTFQFWMDIFAVIPFELIVHFHFHINNQTYLLFMMNRLAKFRHVNNLFDYRYKELVPLKVLVYTVLLLFYCSSLFYLCVCFNQVCPEGAPFTDLFITFQGNELFAAIFYGHQITTGFSLTTLSTQTESNIYYLIYIFTLLSIVVYLYSISQLICYYFFSMINFMILSNRIEMICMALKKYNLSKNFTNRAISFYRNNWSFNKARFLLLKIRVIPELPFDLYKNAKFNQQYKFAMMFPLLRDLPKKFLSEFCVFMSTSIFHPNEVIIYKGETAKESYLIMNGYCETTDGDVKKSLKPKDSFAVIDCCFGLPSPNTVYSVSHVVCLTFKHDDFQRVLSQFPNLVGRMNNLKKHIVNERFMYKEHNERFEVTFTSGEEKRPKSVYVFKYKANEGSRDWLEYHLPFRKRKRFYYIQFFLMRCTFGCSGRLVYVWEIIRVSLALITAFVAILPGVGYCKHCRYWYVLLVSDLSACMDIYFRHHVTYYNKHNVHVTHPLKTAIHYWSHGLFVDVLGVLPINLLILWLFPTSTELVFMALTRLNRLLQLYRLFPFLFSRDLSGKTPKWVALKFVPLIILTVYTLSLLVLEMSCNIGDYEETEVTVAGLFCYQNSWIYKSKFMKPFNAGRTLIIIMFQTTASLTGIAMSGYQCESVPDCNFIWLQCTLGHIIRLFFISHFAAVHLNANFREAFYQRQMRDLVSFLNFHKIGAAVKNEVVHHFELVWMKNKGQDLQNVTKDLHYALQGDILFEAYAPILKKSEIFANADTSFVHSLLMQTMHQNYLNRGIISRVNDIQENIYITLQDNVEVLGPDRNRLLLLPPGSMFGNLDKTPRSRMTLTMVARGHTAVLAIKTLDFYQTMSSFKRFQTNFLQRTAIHVDYLPGGPIQKYVEKERLNQEEIGRRSRLYCLLFNVKKPGNFIYIWEILLALTIAIFSIPMESFHLCVKYPGVVITTLLYLLDLLYVLQIYLKFKTCYEDEYGILIKDKKKIVNRYLKNPLGFTLDLAIIFPFEIISIFFINKNYFWTIWSFSRTNKLIKIYFVVDLLRKKRKQLSASIFSINLIYSLFCLEMFIMMVSVLLANVSCFYPDYNFVVFDDQSQSTLFKCNWHNEPFSLKLLAFFNFNRIVIGCITSTGLPNVFPDHSILLILMFFLMIFCKMIFLFFSSATLSNLFAKNMSLLMFANDADELMTYMKRERASIGLVQQIWNYIWLLWKNNQGEQMPSLLERTPYYLKEAILNSLFGYHLQNHPVLGRFHLDLLRQMAASFKQRIYCAGDTITFANDLDEKMYFIHDGIVEVINEDSMTTGRVPKQLTDGEMFGLEQGLNPRKGHFYTYRAKKYSVILMLGYRSWCHLLQFFPASQAIAQSLGLLAAKEDSI</sequence>
<dbReference type="RefSeq" id="XP_025836562.1">
    <property type="nucleotide sequence ID" value="XM_025980777.1"/>
</dbReference>
<feature type="transmembrane region" description="Helical" evidence="2">
    <location>
        <begin position="801"/>
        <end position="823"/>
    </location>
</feature>
<dbReference type="KEGG" id="apln:108734004"/>
<gene>
    <name evidence="5" type="primary">LOC108734004</name>
</gene>
<keyword evidence="2" id="KW-0472">Membrane</keyword>
<dbReference type="GO" id="GO:0044877">
    <property type="term" value="F:protein-containing complex binding"/>
    <property type="evidence" value="ECO:0007669"/>
    <property type="project" value="TreeGrafter"/>
</dbReference>
<dbReference type="OrthoDB" id="6722205at2759"/>
<dbReference type="GO" id="GO:0005221">
    <property type="term" value="F:intracellularly cyclic nucleotide-activated monoatomic cation channel activity"/>
    <property type="evidence" value="ECO:0007669"/>
    <property type="project" value="InterPro"/>
</dbReference>
<feature type="transmembrane region" description="Helical" evidence="2">
    <location>
        <begin position="706"/>
        <end position="730"/>
    </location>
</feature>
<dbReference type="PROSITE" id="PS50042">
    <property type="entry name" value="CNMP_BINDING_3"/>
    <property type="match status" value="4"/>
</dbReference>
<feature type="transmembrane region" description="Helical" evidence="2">
    <location>
        <begin position="576"/>
        <end position="596"/>
    </location>
</feature>
<keyword evidence="2" id="KW-0812">Transmembrane</keyword>
<dbReference type="CDD" id="cd00038">
    <property type="entry name" value="CAP_ED"/>
    <property type="match status" value="3"/>
</dbReference>
<feature type="transmembrane region" description="Helical" evidence="2">
    <location>
        <begin position="1143"/>
        <end position="1167"/>
    </location>
</feature>
<dbReference type="Pfam" id="PF00027">
    <property type="entry name" value="cNMP_binding"/>
    <property type="match status" value="3"/>
</dbReference>
<dbReference type="InterPro" id="IPR000595">
    <property type="entry name" value="cNMP-bd_dom"/>
</dbReference>
<dbReference type="Proteomes" id="UP000192223">
    <property type="component" value="Unplaced"/>
</dbReference>
<feature type="transmembrane region" description="Helical" evidence="2">
    <location>
        <begin position="1104"/>
        <end position="1123"/>
    </location>
</feature>
<evidence type="ECO:0000256" key="2">
    <source>
        <dbReference type="SAM" id="Phobius"/>
    </source>
</evidence>
<reference evidence="5" key="1">
    <citation type="submission" date="2025-08" db="UniProtKB">
        <authorList>
            <consortium name="RefSeq"/>
        </authorList>
    </citation>
    <scope>IDENTIFICATION</scope>
    <source>
        <tissue evidence="5">Entire body</tissue>
    </source>
</reference>
<dbReference type="Gene3D" id="2.60.120.10">
    <property type="entry name" value="Jelly Rolls"/>
    <property type="match status" value="4"/>
</dbReference>
<feature type="transmembrane region" description="Helical" evidence="2">
    <location>
        <begin position="38"/>
        <end position="63"/>
    </location>
</feature>
<feature type="transmembrane region" description="Helical" evidence="2">
    <location>
        <begin position="1559"/>
        <end position="1578"/>
    </location>
</feature>
<keyword evidence="1" id="KW-0407">Ion channel</keyword>
<keyword evidence="1" id="KW-0406">Ion transport</keyword>
<keyword evidence="1" id="KW-1071">Ligand-gated ion channel</keyword>
<feature type="domain" description="Cyclic nucleotide-binding" evidence="3">
    <location>
        <begin position="350"/>
        <end position="468"/>
    </location>
</feature>